<dbReference type="FunFam" id="3.30.56.30:FF:000003">
    <property type="entry name" value="Signal recognition particle SEC65 subunit"/>
    <property type="match status" value="1"/>
</dbReference>
<dbReference type="GO" id="GO:0006617">
    <property type="term" value="P:SRP-dependent cotranslational protein targeting to membrane, signal sequence recognition"/>
    <property type="evidence" value="ECO:0007669"/>
    <property type="project" value="TreeGrafter"/>
</dbReference>
<keyword evidence="3" id="KW-0733">Signal recognition particle</keyword>
<evidence type="ECO:0000256" key="4">
    <source>
        <dbReference type="ARBA" id="ARBA00023274"/>
    </source>
</evidence>
<keyword evidence="2" id="KW-0963">Cytoplasm</keyword>
<accession>A0A0G2HK10</accession>
<comment type="subcellular location">
    <subcellularLocation>
        <location evidence="1">Cytoplasm</location>
    </subcellularLocation>
</comment>
<organism evidence="6 7">
    <name type="scientific">Phaeomoniella chlamydospora</name>
    <name type="common">Phaeoacremonium chlamydosporum</name>
    <dbReference type="NCBI Taxonomy" id="158046"/>
    <lineage>
        <taxon>Eukaryota</taxon>
        <taxon>Fungi</taxon>
        <taxon>Dikarya</taxon>
        <taxon>Ascomycota</taxon>
        <taxon>Pezizomycotina</taxon>
        <taxon>Eurotiomycetes</taxon>
        <taxon>Chaetothyriomycetidae</taxon>
        <taxon>Phaeomoniellales</taxon>
        <taxon>Phaeomoniellaceae</taxon>
        <taxon>Phaeomoniella</taxon>
    </lineage>
</organism>
<proteinExistence type="predicted"/>
<dbReference type="GO" id="GO:0008312">
    <property type="term" value="F:7S RNA binding"/>
    <property type="evidence" value="ECO:0007669"/>
    <property type="project" value="InterPro"/>
</dbReference>
<evidence type="ECO:0000313" key="6">
    <source>
        <dbReference type="EMBL" id="KKY28685.1"/>
    </source>
</evidence>
<comment type="caution">
    <text evidence="6">The sequence shown here is derived from an EMBL/GenBank/DDBJ whole genome shotgun (WGS) entry which is preliminary data.</text>
</comment>
<dbReference type="AlphaFoldDB" id="A0A0G2HK10"/>
<evidence type="ECO:0000256" key="3">
    <source>
        <dbReference type="ARBA" id="ARBA00023135"/>
    </source>
</evidence>
<reference evidence="6 7" key="1">
    <citation type="submission" date="2015-05" db="EMBL/GenBank/DDBJ databases">
        <title>Distinctive expansion of gene families associated with plant cell wall degradation and secondary metabolism in the genomes of grapevine trunk pathogens.</title>
        <authorList>
            <person name="Lawrence D.P."/>
            <person name="Travadon R."/>
            <person name="Rolshausen P.E."/>
            <person name="Baumgartner K."/>
        </authorList>
    </citation>
    <scope>NUCLEOTIDE SEQUENCE [LARGE SCALE GENOMIC DNA]</scope>
    <source>
        <strain evidence="6">UCRPC4</strain>
    </source>
</reference>
<feature type="region of interest" description="Disordered" evidence="5">
    <location>
        <begin position="256"/>
        <end position="300"/>
    </location>
</feature>
<dbReference type="PANTHER" id="PTHR17453:SF0">
    <property type="entry name" value="SIGNAL RECOGNITION PARTICLE 19 KDA PROTEIN"/>
    <property type="match status" value="1"/>
</dbReference>
<protein>
    <submittedName>
        <fullName evidence="6">Putative signal recognition particle 19 kDa</fullName>
    </submittedName>
</protein>
<reference evidence="6 7" key="2">
    <citation type="submission" date="2015-05" db="EMBL/GenBank/DDBJ databases">
        <authorList>
            <person name="Morales-Cruz A."/>
            <person name="Amrine K.C."/>
            <person name="Cantu D."/>
        </authorList>
    </citation>
    <scope>NUCLEOTIDE SEQUENCE [LARGE SCALE GENOMIC DNA]</scope>
    <source>
        <strain evidence="6">UCRPC4</strain>
    </source>
</reference>
<keyword evidence="7" id="KW-1185">Reference proteome</keyword>
<dbReference type="Pfam" id="PF01922">
    <property type="entry name" value="SRP19"/>
    <property type="match status" value="1"/>
</dbReference>
<dbReference type="InterPro" id="IPR036521">
    <property type="entry name" value="SRP19-like_sf"/>
</dbReference>
<evidence type="ECO:0000256" key="5">
    <source>
        <dbReference type="SAM" id="MobiDB-lite"/>
    </source>
</evidence>
<dbReference type="SUPFAM" id="SSF69695">
    <property type="entry name" value="SRP19"/>
    <property type="match status" value="1"/>
</dbReference>
<dbReference type="Gene3D" id="3.30.56.30">
    <property type="entry name" value="Signal recognition particle, SRP19-like subunit"/>
    <property type="match status" value="1"/>
</dbReference>
<feature type="region of interest" description="Disordered" evidence="5">
    <location>
        <begin position="1"/>
        <end position="48"/>
    </location>
</feature>
<dbReference type="GO" id="GO:0005786">
    <property type="term" value="C:signal recognition particle, endoplasmic reticulum targeting"/>
    <property type="evidence" value="ECO:0007669"/>
    <property type="project" value="UniProtKB-KW"/>
</dbReference>
<feature type="compositionally biased region" description="Gly residues" evidence="5">
    <location>
        <begin position="257"/>
        <end position="287"/>
    </location>
</feature>
<dbReference type="Proteomes" id="UP000053317">
    <property type="component" value="Unassembled WGS sequence"/>
</dbReference>
<gene>
    <name evidence="6" type="ORF">UCRPC4_g00494</name>
</gene>
<sequence length="300" mass="32283">MSNPRIEEVSDSDPEIDDIENYLPSDSQTIISPANIPEPGKATTVPPSPNSLYGRQAQLQQMHGAPTEEMLKPQAPNAQNLAAQRAQKEAIKSYHSLYPVYFDASRTRAEGRRVSSKLAVKNPLGREIVDAVSSILGGVTRIAFEPDKLHPKDWANPGRVRIQLRDKDSGKWLGGPNVKNKSHLYILVAEWLQAHPATKETPLRLRIQGMPLPEKIEPPAVPKGWKINEILPLHSPAMSGGGVSDNMFRDMMQQMQGEGGAGLPPGMAGTMGGGGGSVTPGPSSGGGEGKKKKDKKKGKA</sequence>
<dbReference type="InterPro" id="IPR002778">
    <property type="entry name" value="Signal_recog_particle_SRP19"/>
</dbReference>
<keyword evidence="4" id="KW-0687">Ribonucleoprotein</keyword>
<evidence type="ECO:0000256" key="2">
    <source>
        <dbReference type="ARBA" id="ARBA00022490"/>
    </source>
</evidence>
<dbReference type="OrthoDB" id="2190947at2759"/>
<dbReference type="PANTHER" id="PTHR17453">
    <property type="entry name" value="SIGNAL RECOGNITION PARTICLE 19 KD PROTEIN"/>
    <property type="match status" value="1"/>
</dbReference>
<evidence type="ECO:0000256" key="1">
    <source>
        <dbReference type="ARBA" id="ARBA00004496"/>
    </source>
</evidence>
<dbReference type="EMBL" id="LCWF01000010">
    <property type="protein sequence ID" value="KKY28685.1"/>
    <property type="molecule type" value="Genomic_DNA"/>
</dbReference>
<name>A0A0G2HK10_PHACM</name>
<feature type="compositionally biased region" description="Acidic residues" evidence="5">
    <location>
        <begin position="9"/>
        <end position="20"/>
    </location>
</feature>
<feature type="compositionally biased region" description="Basic residues" evidence="5">
    <location>
        <begin position="290"/>
        <end position="300"/>
    </location>
</feature>
<evidence type="ECO:0000313" key="7">
    <source>
        <dbReference type="Proteomes" id="UP000053317"/>
    </source>
</evidence>